<keyword evidence="1" id="KW-0732">Signal</keyword>
<dbReference type="SUPFAM" id="SSF56935">
    <property type="entry name" value="Porins"/>
    <property type="match status" value="1"/>
</dbReference>
<feature type="chain" id="PRO_5003360095" evidence="1">
    <location>
        <begin position="21"/>
        <end position="242"/>
    </location>
</feature>
<dbReference type="RefSeq" id="WP_004093118.1">
    <property type="nucleotide sequence ID" value="NZ_AFGF01000025.1"/>
</dbReference>
<feature type="signal peptide" evidence="1">
    <location>
        <begin position="1"/>
        <end position="20"/>
    </location>
</feature>
<evidence type="ECO:0000256" key="1">
    <source>
        <dbReference type="SAM" id="SignalP"/>
    </source>
</evidence>
<dbReference type="InterPro" id="IPR011250">
    <property type="entry name" value="OMP/PagP_B-barrel"/>
</dbReference>
<sequence>MRSIIFACMLWSLLASTALAAPLTDYAAGNLAVEVSLRTVENESDEAEGTHNTYSARSGVDFGATLGLGGRWALQYRGLNVESQDNSFSQWPDGSPVDPNYESLTERMRLRAAEVNLLYRWNRYCSLFAGNVRAKGRFSSAYRDHDPLEDLSRSRAVSTRTKAAVQFGVVGLMPLAPKLTGYASLGVGKDVSSWGVGISYRLTRDMDFNLDYRKLAVKGLRSEDAEMEAETGGLGFGMTYRL</sequence>
<evidence type="ECO:0000313" key="2">
    <source>
        <dbReference type="EMBL" id="EGO65232.1"/>
    </source>
</evidence>
<dbReference type="AlphaFoldDB" id="F7NFH7"/>
<keyword evidence="3" id="KW-1185">Reference proteome</keyword>
<gene>
    <name evidence="2" type="ORF">ALO_04021</name>
</gene>
<organism evidence="2 3">
    <name type="scientific">Acetonema longum DSM 6540</name>
    <dbReference type="NCBI Taxonomy" id="1009370"/>
    <lineage>
        <taxon>Bacteria</taxon>
        <taxon>Bacillati</taxon>
        <taxon>Bacillota</taxon>
        <taxon>Negativicutes</taxon>
        <taxon>Acetonemataceae</taxon>
        <taxon>Acetonema</taxon>
    </lineage>
</organism>
<dbReference type="STRING" id="1009370.ALO_04021"/>
<accession>F7NFH7</accession>
<name>F7NFH7_9FIRM</name>
<reference evidence="2 3" key="1">
    <citation type="journal article" date="2011" name="EMBO J.">
        <title>Structural diversity of bacterial flagellar motors.</title>
        <authorList>
            <person name="Chen S."/>
            <person name="Beeby M."/>
            <person name="Murphy G.E."/>
            <person name="Leadbetter J.R."/>
            <person name="Hendrixson D.R."/>
            <person name="Briegel A."/>
            <person name="Li Z."/>
            <person name="Shi J."/>
            <person name="Tocheva E.I."/>
            <person name="Muller A."/>
            <person name="Dobro M.J."/>
            <person name="Jensen G.J."/>
        </authorList>
    </citation>
    <scope>NUCLEOTIDE SEQUENCE [LARGE SCALE GENOMIC DNA]</scope>
    <source>
        <strain evidence="2 3">DSM 6540</strain>
    </source>
</reference>
<proteinExistence type="predicted"/>
<protein>
    <submittedName>
        <fullName evidence="2">OmpA/MotB domain protein</fullName>
    </submittedName>
</protein>
<dbReference type="Proteomes" id="UP000003240">
    <property type="component" value="Unassembled WGS sequence"/>
</dbReference>
<dbReference type="OrthoDB" id="1681291at2"/>
<dbReference type="SUPFAM" id="SSF56925">
    <property type="entry name" value="OMPA-like"/>
    <property type="match status" value="1"/>
</dbReference>
<dbReference type="EMBL" id="AFGF01000025">
    <property type="protein sequence ID" value="EGO65232.1"/>
    <property type="molecule type" value="Genomic_DNA"/>
</dbReference>
<dbReference type="eggNOG" id="COG3637">
    <property type="taxonomic scope" value="Bacteria"/>
</dbReference>
<evidence type="ECO:0000313" key="3">
    <source>
        <dbReference type="Proteomes" id="UP000003240"/>
    </source>
</evidence>
<comment type="caution">
    <text evidence="2">The sequence shown here is derived from an EMBL/GenBank/DDBJ whole genome shotgun (WGS) entry which is preliminary data.</text>
</comment>